<reference evidence="2 3" key="1">
    <citation type="submission" date="2016-10" db="EMBL/GenBank/DDBJ databases">
        <authorList>
            <person name="de Groot N.N."/>
        </authorList>
    </citation>
    <scope>NUCLEOTIDE SEQUENCE [LARGE SCALE GENOMIC DNA]</scope>
    <source>
        <strain evidence="2 3">CGMCC 1.7059</strain>
    </source>
</reference>
<dbReference type="Proteomes" id="UP000199675">
    <property type="component" value="Unassembled WGS sequence"/>
</dbReference>
<dbReference type="InterPro" id="IPR036291">
    <property type="entry name" value="NAD(P)-bd_dom_sf"/>
</dbReference>
<dbReference type="OrthoDB" id="7054017at2"/>
<dbReference type="InterPro" id="IPR050177">
    <property type="entry name" value="Lipid_A_modif_metabolic_enz"/>
</dbReference>
<proteinExistence type="predicted"/>
<evidence type="ECO:0000313" key="3">
    <source>
        <dbReference type="Proteomes" id="UP000199675"/>
    </source>
</evidence>
<organism evidence="2 3">
    <name type="scientific">Marinobacter mobilis</name>
    <dbReference type="NCBI Taxonomy" id="488533"/>
    <lineage>
        <taxon>Bacteria</taxon>
        <taxon>Pseudomonadati</taxon>
        <taxon>Pseudomonadota</taxon>
        <taxon>Gammaproteobacteria</taxon>
        <taxon>Pseudomonadales</taxon>
        <taxon>Marinobacteraceae</taxon>
        <taxon>Marinobacter</taxon>
    </lineage>
</organism>
<dbReference type="PANTHER" id="PTHR43245:SF52">
    <property type="entry name" value="NAD-DEPENDENT EPIMERASE_DEHYDRATASE"/>
    <property type="match status" value="1"/>
</dbReference>
<dbReference type="Gene3D" id="3.40.50.720">
    <property type="entry name" value="NAD(P)-binding Rossmann-like Domain"/>
    <property type="match status" value="1"/>
</dbReference>
<dbReference type="RefSeq" id="WP_091812080.1">
    <property type="nucleotide sequence ID" value="NZ_FNNE01000003.1"/>
</dbReference>
<dbReference type="InterPro" id="IPR001509">
    <property type="entry name" value="Epimerase_deHydtase"/>
</dbReference>
<dbReference type="STRING" id="488533.SAMN04487960_103257"/>
<sequence>MTAKKTTPNKRPRILVTGAAGALAQQVINRLRDECDLVAVDFREQVYLGDDIPSYCIDFNKRVFEDLFRRYEFDGVIHLGRIQSSQLTPMRRYNANVLGTQKLLDLSHKYGISRVVVLSTYHVYGAMAYNPALIDEEAPLKSAGLTMDLVDSVELENLANIYLWRYPDLNITVLRPCNIVGPGVRNTISLLLASERAPVLMGFSPMMQFIHIDDMADAIVLAYGKKTRGVFNVAPDDWVAYQRALSMCGCSRIPVPSIPPAVTSAILRTLKLKSFPSYLMNFFKYPVVIDGRSFAREFNFKPRRPLKEIFRYYRENKRPV</sequence>
<keyword evidence="3" id="KW-1185">Reference proteome</keyword>
<feature type="domain" description="NAD-dependent epimerase/dehydratase" evidence="1">
    <location>
        <begin position="14"/>
        <end position="234"/>
    </location>
</feature>
<dbReference type="PANTHER" id="PTHR43245">
    <property type="entry name" value="BIFUNCTIONAL POLYMYXIN RESISTANCE PROTEIN ARNA"/>
    <property type="match status" value="1"/>
</dbReference>
<dbReference type="AlphaFoldDB" id="A0A1H2UXA1"/>
<dbReference type="CDD" id="cd05240">
    <property type="entry name" value="UDP_G4E_3_SDR_e"/>
    <property type="match status" value="1"/>
</dbReference>
<name>A0A1H2UXA1_9GAMM</name>
<protein>
    <submittedName>
        <fullName evidence="2">UDP-glucose 4-epimerase</fullName>
    </submittedName>
</protein>
<evidence type="ECO:0000313" key="2">
    <source>
        <dbReference type="EMBL" id="SDW60701.1"/>
    </source>
</evidence>
<gene>
    <name evidence="2" type="ORF">SAMN04487960_103257</name>
</gene>
<dbReference type="SUPFAM" id="SSF51735">
    <property type="entry name" value="NAD(P)-binding Rossmann-fold domains"/>
    <property type="match status" value="1"/>
</dbReference>
<dbReference type="EMBL" id="FNNE01000003">
    <property type="protein sequence ID" value="SDW60701.1"/>
    <property type="molecule type" value="Genomic_DNA"/>
</dbReference>
<evidence type="ECO:0000259" key="1">
    <source>
        <dbReference type="Pfam" id="PF01370"/>
    </source>
</evidence>
<dbReference type="Pfam" id="PF01370">
    <property type="entry name" value="Epimerase"/>
    <property type="match status" value="1"/>
</dbReference>
<accession>A0A1H2UXA1</accession>